<dbReference type="InterPro" id="IPR022181">
    <property type="entry name" value="Bcl2-/adenovirus-E1B"/>
</dbReference>
<evidence type="ECO:0000256" key="3">
    <source>
        <dbReference type="SAM" id="MobiDB-lite"/>
    </source>
</evidence>
<dbReference type="FunFam" id="3.40.525.10:FF:000001">
    <property type="entry name" value="BCL2/adenovirus E1B protein-interacting protein 2"/>
    <property type="match status" value="1"/>
</dbReference>
<feature type="domain" description="CRAL-TRIO" evidence="4">
    <location>
        <begin position="132"/>
        <end position="285"/>
    </location>
</feature>
<dbReference type="InterPro" id="IPR036865">
    <property type="entry name" value="CRAL-TRIO_dom_sf"/>
</dbReference>
<evidence type="ECO:0000313" key="5">
    <source>
        <dbReference type="Ensembl" id="ENSPNYP00000011446.1"/>
    </source>
</evidence>
<dbReference type="SMART" id="SM00516">
    <property type="entry name" value="SEC14"/>
    <property type="match status" value="1"/>
</dbReference>
<dbReference type="Ensembl" id="ENSPNYT00000011722.1">
    <property type="protein sequence ID" value="ENSPNYP00000011446.1"/>
    <property type="gene ID" value="ENSPNYG00000008603.1"/>
</dbReference>
<dbReference type="GO" id="GO:0032222">
    <property type="term" value="P:regulation of synaptic transmission, cholinergic"/>
    <property type="evidence" value="ECO:0007669"/>
    <property type="project" value="Ensembl"/>
</dbReference>
<accession>A0A3B4FQA5</accession>
<sequence>SSSSCSSSSLFPPPLLDGGGRKPGSRCSAVLEAVSGNRRTLIAPEMNLSLDQSEGSLLSDDFLDTPDDLDINVDDIDTPDETDSLEFITNGNDLEWEANPVDRSGEVGEDGNANNGRLWRTVIIGEQEHRIDMQVIRPYLRVITHGGYYGEGLNAIIVFSACYLPDSSCADYHYIMENLFLYVVSSLEMLVAEDYLIIYMNGATPRNKMPGISWLKKCYQMIDRRLRKNLKSLVIAHPTWFIRTVLAISRPFISVKFMNKIQYVHSLDELAEMVPMEHVHVPEELVLDYNEPPCSSLFESEITGLKLMRAKLPENRDSLKTRANLEAPLTEIWVSTRPLEQTHIYIRAGSCECRVRQM</sequence>
<evidence type="ECO:0000259" key="4">
    <source>
        <dbReference type="PROSITE" id="PS50191"/>
    </source>
</evidence>
<dbReference type="GO" id="GO:0005737">
    <property type="term" value="C:cytoplasm"/>
    <property type="evidence" value="ECO:0007669"/>
    <property type="project" value="UniProtKB-SubCell"/>
</dbReference>
<dbReference type="PANTHER" id="PTHR12112">
    <property type="entry name" value="BNIP - RELATED"/>
    <property type="match status" value="1"/>
</dbReference>
<organism evidence="5">
    <name type="scientific">Pundamilia nyererei</name>
    <dbReference type="NCBI Taxonomy" id="303518"/>
    <lineage>
        <taxon>Eukaryota</taxon>
        <taxon>Metazoa</taxon>
        <taxon>Chordata</taxon>
        <taxon>Craniata</taxon>
        <taxon>Vertebrata</taxon>
        <taxon>Euteleostomi</taxon>
        <taxon>Actinopterygii</taxon>
        <taxon>Neopterygii</taxon>
        <taxon>Teleostei</taxon>
        <taxon>Neoteleostei</taxon>
        <taxon>Acanthomorphata</taxon>
        <taxon>Ovalentaria</taxon>
        <taxon>Cichlomorphae</taxon>
        <taxon>Cichliformes</taxon>
        <taxon>Cichlidae</taxon>
        <taxon>African cichlids</taxon>
        <taxon>Pseudocrenilabrinae</taxon>
        <taxon>Haplochromini</taxon>
        <taxon>Pundamilia</taxon>
    </lineage>
</organism>
<dbReference type="PROSITE" id="PS50191">
    <property type="entry name" value="CRAL_TRIO"/>
    <property type="match status" value="1"/>
</dbReference>
<keyword evidence="2" id="KW-0963">Cytoplasm</keyword>
<dbReference type="CDD" id="cd00170">
    <property type="entry name" value="SEC14"/>
    <property type="match status" value="1"/>
</dbReference>
<gene>
    <name evidence="5" type="primary">ATCAY</name>
</gene>
<dbReference type="PANTHER" id="PTHR12112:SF9">
    <property type="entry name" value="CAYTAXIN"/>
    <property type="match status" value="1"/>
</dbReference>
<proteinExistence type="predicted"/>
<dbReference type="SUPFAM" id="SSF52087">
    <property type="entry name" value="CRAL/TRIO domain"/>
    <property type="match status" value="1"/>
</dbReference>
<dbReference type="GO" id="GO:0006915">
    <property type="term" value="P:apoptotic process"/>
    <property type="evidence" value="ECO:0007669"/>
    <property type="project" value="TreeGrafter"/>
</dbReference>
<name>A0A3B4FQA5_9CICH</name>
<dbReference type="Pfam" id="PF12496">
    <property type="entry name" value="BNIP2"/>
    <property type="match status" value="1"/>
</dbReference>
<evidence type="ECO:0000256" key="2">
    <source>
        <dbReference type="ARBA" id="ARBA00022490"/>
    </source>
</evidence>
<dbReference type="AlphaFoldDB" id="A0A3B4FQA5"/>
<dbReference type="InterPro" id="IPR001251">
    <property type="entry name" value="CRAL-TRIO_dom"/>
</dbReference>
<dbReference type="Pfam" id="PF13716">
    <property type="entry name" value="CRAL_TRIO_2"/>
    <property type="match status" value="1"/>
</dbReference>
<evidence type="ECO:0000256" key="1">
    <source>
        <dbReference type="ARBA" id="ARBA00004496"/>
    </source>
</evidence>
<dbReference type="GeneTree" id="ENSGT00940000158364"/>
<comment type="subcellular location">
    <subcellularLocation>
        <location evidence="1">Cytoplasm</location>
    </subcellularLocation>
</comment>
<reference evidence="5" key="1">
    <citation type="submission" date="2023-09" db="UniProtKB">
        <authorList>
            <consortium name="Ensembl"/>
        </authorList>
    </citation>
    <scope>IDENTIFICATION</scope>
</reference>
<protein>
    <submittedName>
        <fullName evidence="5">Caytaxin-like</fullName>
    </submittedName>
</protein>
<feature type="region of interest" description="Disordered" evidence="3">
    <location>
        <begin position="1"/>
        <end position="24"/>
    </location>
</feature>
<dbReference type="Gene3D" id="3.40.525.10">
    <property type="entry name" value="CRAL-TRIO lipid binding domain"/>
    <property type="match status" value="1"/>
</dbReference>
<dbReference type="STRING" id="303518.ENSPNYP00000011446"/>